<dbReference type="AlphaFoldDB" id="A0A382ML04"/>
<proteinExistence type="predicted"/>
<name>A0A382ML04_9ZZZZ</name>
<evidence type="ECO:0000313" key="1">
    <source>
        <dbReference type="EMBL" id="SVC48785.1"/>
    </source>
</evidence>
<gene>
    <name evidence="1" type="ORF">METZ01_LOCUS301639</name>
</gene>
<reference evidence="1" key="1">
    <citation type="submission" date="2018-05" db="EMBL/GenBank/DDBJ databases">
        <authorList>
            <person name="Lanie J.A."/>
            <person name="Ng W.-L."/>
            <person name="Kazmierczak K.M."/>
            <person name="Andrzejewski T.M."/>
            <person name="Davidsen T.M."/>
            <person name="Wayne K.J."/>
            <person name="Tettelin H."/>
            <person name="Glass J.I."/>
            <person name="Rusch D."/>
            <person name="Podicherti R."/>
            <person name="Tsui H.-C.T."/>
            <person name="Winkler M.E."/>
        </authorList>
    </citation>
    <scope>NUCLEOTIDE SEQUENCE</scope>
</reference>
<accession>A0A382ML04</accession>
<protein>
    <submittedName>
        <fullName evidence="1">Uncharacterized protein</fullName>
    </submittedName>
</protein>
<dbReference type="EMBL" id="UINC01093957">
    <property type="protein sequence ID" value="SVC48785.1"/>
    <property type="molecule type" value="Genomic_DNA"/>
</dbReference>
<sequence length="28" mass="3088">MIALKNKTIINQQEFNGGVAQLVRAQDS</sequence>
<organism evidence="1">
    <name type="scientific">marine metagenome</name>
    <dbReference type="NCBI Taxonomy" id="408172"/>
    <lineage>
        <taxon>unclassified sequences</taxon>
        <taxon>metagenomes</taxon>
        <taxon>ecological metagenomes</taxon>
    </lineage>
</organism>